<feature type="region of interest" description="Disordered" evidence="1">
    <location>
        <begin position="1"/>
        <end position="46"/>
    </location>
</feature>
<dbReference type="EMBL" id="CM026426">
    <property type="protein sequence ID" value="KAG0571640.1"/>
    <property type="molecule type" value="Genomic_DNA"/>
</dbReference>
<name>A0A8T0HLD2_CERPU</name>
<accession>A0A8T0HLD2</accession>
<reference evidence="2" key="1">
    <citation type="submission" date="2020-06" db="EMBL/GenBank/DDBJ databases">
        <title>WGS assembly of Ceratodon purpureus strain R40.</title>
        <authorList>
            <person name="Carey S.B."/>
            <person name="Jenkins J."/>
            <person name="Shu S."/>
            <person name="Lovell J.T."/>
            <person name="Sreedasyam A."/>
            <person name="Maumus F."/>
            <person name="Tiley G.P."/>
            <person name="Fernandez-Pozo N."/>
            <person name="Barry K."/>
            <person name="Chen C."/>
            <person name="Wang M."/>
            <person name="Lipzen A."/>
            <person name="Daum C."/>
            <person name="Saski C.A."/>
            <person name="Payton A.C."/>
            <person name="Mcbreen J.C."/>
            <person name="Conrad R.E."/>
            <person name="Kollar L.M."/>
            <person name="Olsson S."/>
            <person name="Huttunen S."/>
            <person name="Landis J.B."/>
            <person name="Wickett N.J."/>
            <person name="Johnson M.G."/>
            <person name="Rensing S.A."/>
            <person name="Grimwood J."/>
            <person name="Schmutz J."/>
            <person name="Mcdaniel S.F."/>
        </authorList>
    </citation>
    <scope>NUCLEOTIDE SEQUENCE</scope>
    <source>
        <strain evidence="2">R40</strain>
    </source>
</reference>
<feature type="region of interest" description="Disordered" evidence="1">
    <location>
        <begin position="70"/>
        <end position="100"/>
    </location>
</feature>
<keyword evidence="3" id="KW-1185">Reference proteome</keyword>
<dbReference type="Proteomes" id="UP000822688">
    <property type="component" value="Chromosome V"/>
</dbReference>
<comment type="caution">
    <text evidence="2">The sequence shown here is derived from an EMBL/GenBank/DDBJ whole genome shotgun (WGS) entry which is preliminary data.</text>
</comment>
<evidence type="ECO:0000256" key="1">
    <source>
        <dbReference type="SAM" id="MobiDB-lite"/>
    </source>
</evidence>
<evidence type="ECO:0000313" key="3">
    <source>
        <dbReference type="Proteomes" id="UP000822688"/>
    </source>
</evidence>
<dbReference type="AlphaFoldDB" id="A0A8T0HLD2"/>
<feature type="compositionally biased region" description="Basic and acidic residues" evidence="1">
    <location>
        <begin position="1"/>
        <end position="21"/>
    </location>
</feature>
<organism evidence="2 3">
    <name type="scientific">Ceratodon purpureus</name>
    <name type="common">Fire moss</name>
    <name type="synonym">Dicranum purpureum</name>
    <dbReference type="NCBI Taxonomy" id="3225"/>
    <lineage>
        <taxon>Eukaryota</taxon>
        <taxon>Viridiplantae</taxon>
        <taxon>Streptophyta</taxon>
        <taxon>Embryophyta</taxon>
        <taxon>Bryophyta</taxon>
        <taxon>Bryophytina</taxon>
        <taxon>Bryopsida</taxon>
        <taxon>Dicranidae</taxon>
        <taxon>Pseudoditrichales</taxon>
        <taxon>Ditrichaceae</taxon>
        <taxon>Ceratodon</taxon>
    </lineage>
</organism>
<evidence type="ECO:0000313" key="2">
    <source>
        <dbReference type="EMBL" id="KAG0571640.1"/>
    </source>
</evidence>
<feature type="compositionally biased region" description="Polar residues" evidence="1">
    <location>
        <begin position="23"/>
        <end position="38"/>
    </location>
</feature>
<feature type="region of interest" description="Disordered" evidence="1">
    <location>
        <begin position="165"/>
        <end position="188"/>
    </location>
</feature>
<gene>
    <name evidence="2" type="ORF">KC19_VG029900</name>
</gene>
<sequence>MPSSEERTCYSEEIDGDHMASTKELTSKSFDGNETMNAGTEEVPYRSRETITKQQGYGDAVDVVKCEKQQTIDRPFSDGNGDLREAGPSEPDEDRFRYNIFGPPPPWLMETGYDRDDLRNFRIANRRERNKELRLSRLVEEQAKESVAENEVCDSLELDAYDMGTPQPYVIQDSNASSNKDREKGEAEGEWPAYIIAEHIRRRPKGRLIDLHPLEVAEIMEMKKSRPKKYSLKERFGKFLQNDGGGSSK</sequence>
<protein>
    <submittedName>
        <fullName evidence="2">Uncharacterized protein</fullName>
    </submittedName>
</protein>
<proteinExistence type="predicted"/>